<dbReference type="Gene3D" id="3.30.300.90">
    <property type="entry name" value="BolA-like"/>
    <property type="match status" value="1"/>
</dbReference>
<dbReference type="InterPro" id="IPR002634">
    <property type="entry name" value="BolA"/>
</dbReference>
<dbReference type="Proteomes" id="UP000077315">
    <property type="component" value="Unassembled WGS sequence"/>
</dbReference>
<dbReference type="PIRSF" id="PIRSF003113">
    <property type="entry name" value="BolA"/>
    <property type="match status" value="1"/>
</dbReference>
<dbReference type="STRING" id="763407.A0A167KBP8"/>
<dbReference type="GO" id="GO:0005759">
    <property type="term" value="C:mitochondrial matrix"/>
    <property type="evidence" value="ECO:0007669"/>
    <property type="project" value="TreeGrafter"/>
</dbReference>
<dbReference type="RefSeq" id="XP_018285745.1">
    <property type="nucleotide sequence ID" value="XM_018439588.1"/>
</dbReference>
<gene>
    <name evidence="2" type="ORF">PHYBLDRAFT_188958</name>
</gene>
<sequence length="106" mass="11766">MSSAERGPVALSIETKITEALSPSVLEIINESSKHAHHAPMKGNTNPETHFNLTIVSDAFVGQPLMKRHRLVYALLDHELKTGLHALVLKTKTNAEYEKDLAKQQQ</sequence>
<comment type="similarity">
    <text evidence="1">Belongs to the BolA/IbaG family.</text>
</comment>
<dbReference type="EMBL" id="KV440998">
    <property type="protein sequence ID" value="OAD67705.1"/>
    <property type="molecule type" value="Genomic_DNA"/>
</dbReference>
<dbReference type="InterPro" id="IPR036065">
    <property type="entry name" value="BolA-like_sf"/>
</dbReference>
<reference evidence="3" key="1">
    <citation type="submission" date="2015-06" db="EMBL/GenBank/DDBJ databases">
        <title>Expansion of signal transduction pathways in fungi by whole-genome duplication.</title>
        <authorList>
            <consortium name="DOE Joint Genome Institute"/>
            <person name="Corrochano L.M."/>
            <person name="Kuo A."/>
            <person name="Marcet-Houben M."/>
            <person name="Polaino S."/>
            <person name="Salamov A."/>
            <person name="Villalobos J.M."/>
            <person name="Alvarez M.I."/>
            <person name="Avalos J."/>
            <person name="Benito E.P."/>
            <person name="Benoit I."/>
            <person name="Burger G."/>
            <person name="Camino L.P."/>
            <person name="Canovas D."/>
            <person name="Cerda-Olmedo E."/>
            <person name="Cheng J.-F."/>
            <person name="Dominguez A."/>
            <person name="Elias M."/>
            <person name="Eslava A.P."/>
            <person name="Glaser F."/>
            <person name="Grimwood J."/>
            <person name="Gutierrez G."/>
            <person name="Heitman J."/>
            <person name="Henrissat B."/>
            <person name="Iturriaga E.A."/>
            <person name="Lang B.F."/>
            <person name="Lavin J.L."/>
            <person name="Lee S."/>
            <person name="Li W."/>
            <person name="Lindquist E."/>
            <person name="Lopez-Garcia S."/>
            <person name="Luque E.M."/>
            <person name="Marcos A.T."/>
            <person name="Martin J."/>
            <person name="McCluskey K."/>
            <person name="Medina H.R."/>
            <person name="Miralles-Duran A."/>
            <person name="Miyazaki A."/>
            <person name="Munoz-Torres E."/>
            <person name="Oguiza J.A."/>
            <person name="Ohm R."/>
            <person name="Olmedo M."/>
            <person name="Orejas M."/>
            <person name="Ortiz-Castellanos L."/>
            <person name="Pisabarro A.G."/>
            <person name="Rodriguez-Romero J."/>
            <person name="Ruiz-Herrera J."/>
            <person name="Ruiz-Vazquez R."/>
            <person name="Sanz C."/>
            <person name="Schackwitz W."/>
            <person name="Schmutz J."/>
            <person name="Shahriari M."/>
            <person name="Shelest E."/>
            <person name="Silva-Franco F."/>
            <person name="Soanes D."/>
            <person name="Syed K."/>
            <person name="Tagua V.G."/>
            <person name="Talbot N.J."/>
            <person name="Thon M."/>
            <person name="De vries R.P."/>
            <person name="Wiebenga A."/>
            <person name="Yadav J.S."/>
            <person name="Braun E.L."/>
            <person name="Baker S."/>
            <person name="Garre V."/>
            <person name="Horwitz B."/>
            <person name="Torres-Martinez S."/>
            <person name="Idnurm A."/>
            <person name="Herrera-Estrella A."/>
            <person name="Gabaldon T."/>
            <person name="Grigoriev I.V."/>
        </authorList>
    </citation>
    <scope>NUCLEOTIDE SEQUENCE [LARGE SCALE GENOMIC DNA]</scope>
    <source>
        <strain evidence="3">NRRL 1555(-)</strain>
    </source>
</reference>
<organism evidence="2 3">
    <name type="scientific">Phycomyces blakesleeanus (strain ATCC 8743b / DSM 1359 / FGSC 10004 / NBRC 33097 / NRRL 1555)</name>
    <dbReference type="NCBI Taxonomy" id="763407"/>
    <lineage>
        <taxon>Eukaryota</taxon>
        <taxon>Fungi</taxon>
        <taxon>Fungi incertae sedis</taxon>
        <taxon>Mucoromycota</taxon>
        <taxon>Mucoromycotina</taxon>
        <taxon>Mucoromycetes</taxon>
        <taxon>Mucorales</taxon>
        <taxon>Phycomycetaceae</taxon>
        <taxon>Phycomyces</taxon>
    </lineage>
</organism>
<proteinExistence type="inferred from homology"/>
<dbReference type="GO" id="GO:0044572">
    <property type="term" value="P:[4Fe-4S] cluster assembly"/>
    <property type="evidence" value="ECO:0007669"/>
    <property type="project" value="TreeGrafter"/>
</dbReference>
<evidence type="ECO:0008006" key="4">
    <source>
        <dbReference type="Google" id="ProtNLM"/>
    </source>
</evidence>
<dbReference type="GeneID" id="29000494"/>
<dbReference type="PANTHER" id="PTHR46230">
    <property type="match status" value="1"/>
</dbReference>
<dbReference type="SUPFAM" id="SSF82657">
    <property type="entry name" value="BolA-like"/>
    <property type="match status" value="1"/>
</dbReference>
<dbReference type="OrthoDB" id="411584at2759"/>
<accession>A0A167KBP8</accession>
<evidence type="ECO:0000313" key="2">
    <source>
        <dbReference type="EMBL" id="OAD67705.1"/>
    </source>
</evidence>
<evidence type="ECO:0000256" key="1">
    <source>
        <dbReference type="RuleBase" id="RU003860"/>
    </source>
</evidence>
<name>A0A167KBP8_PHYB8</name>
<keyword evidence="3" id="KW-1185">Reference proteome</keyword>
<dbReference type="PANTHER" id="PTHR46230:SF7">
    <property type="entry name" value="BOLA-LIKE PROTEIN 1"/>
    <property type="match status" value="1"/>
</dbReference>
<protein>
    <recommendedName>
        <fullName evidence="4">BolA-like protein</fullName>
    </recommendedName>
</protein>
<dbReference type="VEuPathDB" id="FungiDB:PHYBLDRAFT_188958"/>
<dbReference type="AlphaFoldDB" id="A0A167KBP8"/>
<dbReference type="InParanoid" id="A0A167KBP8"/>
<dbReference type="Pfam" id="PF01722">
    <property type="entry name" value="BolA"/>
    <property type="match status" value="1"/>
</dbReference>
<dbReference type="FunCoup" id="A0A167KBP8">
    <property type="interactions" value="41"/>
</dbReference>
<evidence type="ECO:0000313" key="3">
    <source>
        <dbReference type="Proteomes" id="UP000077315"/>
    </source>
</evidence>